<reference evidence="2 3" key="2">
    <citation type="journal article" date="2013" name="Plant Cell Physiol.">
        <title>Rice Annotation Project Database (RAP-DB): an integrative and interactive database for rice genomics.</title>
        <authorList>
            <person name="Sakai H."/>
            <person name="Lee S.S."/>
            <person name="Tanaka T."/>
            <person name="Numa H."/>
            <person name="Kim J."/>
            <person name="Kawahara Y."/>
            <person name="Wakimoto H."/>
            <person name="Yang C.C."/>
            <person name="Iwamoto M."/>
            <person name="Abe T."/>
            <person name="Yamada Y."/>
            <person name="Muto A."/>
            <person name="Inokuchi H."/>
            <person name="Ikemura T."/>
            <person name="Matsumoto T."/>
            <person name="Sasaki T."/>
            <person name="Itoh T."/>
        </authorList>
    </citation>
    <scope>NUCLEOTIDE SEQUENCE [LARGE SCALE GENOMIC DNA]</scope>
    <source>
        <strain evidence="3">cv. Nipponbare</strain>
    </source>
</reference>
<feature type="non-terminal residue" evidence="2">
    <location>
        <position position="1"/>
    </location>
</feature>
<evidence type="ECO:0000256" key="1">
    <source>
        <dbReference type="SAM" id="MobiDB-lite"/>
    </source>
</evidence>
<dbReference type="EMBL" id="AP014960">
    <property type="protein sequence ID" value="BAS90835.1"/>
    <property type="molecule type" value="Genomic_DNA"/>
</dbReference>
<protein>
    <submittedName>
        <fullName evidence="2">Os04g0600651 protein</fullName>
    </submittedName>
</protein>
<name>A0A0P0WEB1_ORYSJ</name>
<evidence type="ECO:0000313" key="3">
    <source>
        <dbReference type="Proteomes" id="UP000059680"/>
    </source>
</evidence>
<proteinExistence type="predicted"/>
<accession>A0A0P0WEB1</accession>
<reference evidence="2 3" key="3">
    <citation type="journal article" date="2013" name="Rice">
        <title>Improvement of the Oryza sativa Nipponbare reference genome using next generation sequence and optical map data.</title>
        <authorList>
            <person name="Kawahara Y."/>
            <person name="de la Bastide M."/>
            <person name="Hamilton J.P."/>
            <person name="Kanamori H."/>
            <person name="McCombie W.R."/>
            <person name="Ouyang S."/>
            <person name="Schwartz D.C."/>
            <person name="Tanaka T."/>
            <person name="Wu J."/>
            <person name="Zhou S."/>
            <person name="Childs K.L."/>
            <person name="Davidson R.M."/>
            <person name="Lin H."/>
            <person name="Quesada-Ocampo L."/>
            <person name="Vaillancourt B."/>
            <person name="Sakai H."/>
            <person name="Lee S.S."/>
            <person name="Kim J."/>
            <person name="Numa H."/>
            <person name="Itoh T."/>
            <person name="Buell C.R."/>
            <person name="Matsumoto T."/>
        </authorList>
    </citation>
    <scope>NUCLEOTIDE SEQUENCE [LARGE SCALE GENOMIC DNA]</scope>
    <source>
        <strain evidence="3">cv. Nipponbare</strain>
    </source>
</reference>
<dbReference type="InParanoid" id="A0A0P0WEB1"/>
<sequence>PEPDAAELAGAVAELADSEADARLVLLDPLGRLHVARVADGHGGLVAGRGGPPRRVVQRWDAAARRGRAGRSGVEHVEVVRPHVVGRVGHCHRWVARRSCGSRRRGVIRRRSRHRLARHAPCDRLFGQRRRRRRRHDRTLPGRSAPGAER</sequence>
<keyword evidence="3" id="KW-1185">Reference proteome</keyword>
<dbReference type="Gramene" id="Os04t0600651-00">
    <property type="protein sequence ID" value="Os04t0600651-00"/>
    <property type="gene ID" value="Os04g0600651"/>
</dbReference>
<feature type="compositionally biased region" description="Basic residues" evidence="1">
    <location>
        <begin position="127"/>
        <end position="137"/>
    </location>
</feature>
<organism evidence="2 3">
    <name type="scientific">Oryza sativa subsp. japonica</name>
    <name type="common">Rice</name>
    <dbReference type="NCBI Taxonomy" id="39947"/>
    <lineage>
        <taxon>Eukaryota</taxon>
        <taxon>Viridiplantae</taxon>
        <taxon>Streptophyta</taxon>
        <taxon>Embryophyta</taxon>
        <taxon>Tracheophyta</taxon>
        <taxon>Spermatophyta</taxon>
        <taxon>Magnoliopsida</taxon>
        <taxon>Liliopsida</taxon>
        <taxon>Poales</taxon>
        <taxon>Poaceae</taxon>
        <taxon>BOP clade</taxon>
        <taxon>Oryzoideae</taxon>
        <taxon>Oryzeae</taxon>
        <taxon>Oryzinae</taxon>
        <taxon>Oryza</taxon>
        <taxon>Oryza sativa</taxon>
    </lineage>
</organism>
<reference evidence="3" key="1">
    <citation type="journal article" date="2005" name="Nature">
        <title>The map-based sequence of the rice genome.</title>
        <authorList>
            <consortium name="International rice genome sequencing project (IRGSP)"/>
            <person name="Matsumoto T."/>
            <person name="Wu J."/>
            <person name="Kanamori H."/>
            <person name="Katayose Y."/>
            <person name="Fujisawa M."/>
            <person name="Namiki N."/>
            <person name="Mizuno H."/>
            <person name="Yamamoto K."/>
            <person name="Antonio B.A."/>
            <person name="Baba T."/>
            <person name="Sakata K."/>
            <person name="Nagamura Y."/>
            <person name="Aoki H."/>
            <person name="Arikawa K."/>
            <person name="Arita K."/>
            <person name="Bito T."/>
            <person name="Chiden Y."/>
            <person name="Fujitsuka N."/>
            <person name="Fukunaka R."/>
            <person name="Hamada M."/>
            <person name="Harada C."/>
            <person name="Hayashi A."/>
            <person name="Hijishita S."/>
            <person name="Honda M."/>
            <person name="Hosokawa S."/>
            <person name="Ichikawa Y."/>
            <person name="Idonuma A."/>
            <person name="Iijima M."/>
            <person name="Ikeda M."/>
            <person name="Ikeno M."/>
            <person name="Ito K."/>
            <person name="Ito S."/>
            <person name="Ito T."/>
            <person name="Ito Y."/>
            <person name="Ito Y."/>
            <person name="Iwabuchi A."/>
            <person name="Kamiya K."/>
            <person name="Karasawa W."/>
            <person name="Kurita K."/>
            <person name="Katagiri S."/>
            <person name="Kikuta A."/>
            <person name="Kobayashi H."/>
            <person name="Kobayashi N."/>
            <person name="Machita K."/>
            <person name="Maehara T."/>
            <person name="Masukawa M."/>
            <person name="Mizubayashi T."/>
            <person name="Mukai Y."/>
            <person name="Nagasaki H."/>
            <person name="Nagata Y."/>
            <person name="Naito S."/>
            <person name="Nakashima M."/>
            <person name="Nakama Y."/>
            <person name="Nakamichi Y."/>
            <person name="Nakamura M."/>
            <person name="Meguro A."/>
            <person name="Negishi M."/>
            <person name="Ohta I."/>
            <person name="Ohta T."/>
            <person name="Okamoto M."/>
            <person name="Ono N."/>
            <person name="Saji S."/>
            <person name="Sakaguchi M."/>
            <person name="Sakai K."/>
            <person name="Shibata M."/>
            <person name="Shimokawa T."/>
            <person name="Song J."/>
            <person name="Takazaki Y."/>
            <person name="Terasawa K."/>
            <person name="Tsugane M."/>
            <person name="Tsuji K."/>
            <person name="Ueda S."/>
            <person name="Waki K."/>
            <person name="Yamagata H."/>
            <person name="Yamamoto M."/>
            <person name="Yamamoto S."/>
            <person name="Yamane H."/>
            <person name="Yoshiki S."/>
            <person name="Yoshihara R."/>
            <person name="Yukawa K."/>
            <person name="Zhong H."/>
            <person name="Yano M."/>
            <person name="Yuan Q."/>
            <person name="Ouyang S."/>
            <person name="Liu J."/>
            <person name="Jones K.M."/>
            <person name="Gansberger K."/>
            <person name="Moffat K."/>
            <person name="Hill J."/>
            <person name="Bera J."/>
            <person name="Fadrosh D."/>
            <person name="Jin S."/>
            <person name="Johri S."/>
            <person name="Kim M."/>
            <person name="Overton L."/>
            <person name="Reardon M."/>
            <person name="Tsitrin T."/>
            <person name="Vuong H."/>
            <person name="Weaver B."/>
            <person name="Ciecko A."/>
            <person name="Tallon L."/>
            <person name="Jackson J."/>
            <person name="Pai G."/>
            <person name="Aken S.V."/>
            <person name="Utterback T."/>
            <person name="Reidmuller S."/>
            <person name="Feldblyum T."/>
            <person name="Hsiao J."/>
            <person name="Zismann V."/>
            <person name="Iobst S."/>
            <person name="de Vazeille A.R."/>
            <person name="Buell C.R."/>
            <person name="Ying K."/>
            <person name="Li Y."/>
            <person name="Lu T."/>
            <person name="Huang Y."/>
            <person name="Zhao Q."/>
            <person name="Feng Q."/>
            <person name="Zhang L."/>
            <person name="Zhu J."/>
            <person name="Weng Q."/>
            <person name="Mu J."/>
            <person name="Lu Y."/>
            <person name="Fan D."/>
            <person name="Liu Y."/>
            <person name="Guan J."/>
            <person name="Zhang Y."/>
            <person name="Yu S."/>
            <person name="Liu X."/>
            <person name="Zhang Y."/>
            <person name="Hong G."/>
            <person name="Han B."/>
            <person name="Choisne N."/>
            <person name="Demange N."/>
            <person name="Orjeda G."/>
            <person name="Samain S."/>
            <person name="Cattolico L."/>
            <person name="Pelletier E."/>
            <person name="Couloux A."/>
            <person name="Segurens B."/>
            <person name="Wincker P."/>
            <person name="D'Hont A."/>
            <person name="Scarpelli C."/>
            <person name="Weissenbach J."/>
            <person name="Salanoubat M."/>
            <person name="Quetier F."/>
            <person name="Yu Y."/>
            <person name="Kim H.R."/>
            <person name="Rambo T."/>
            <person name="Currie J."/>
            <person name="Collura K."/>
            <person name="Luo M."/>
            <person name="Yang T."/>
            <person name="Ammiraju J.S.S."/>
            <person name="Engler F."/>
            <person name="Soderlund C."/>
            <person name="Wing R.A."/>
            <person name="Palmer L.E."/>
            <person name="de la Bastide M."/>
            <person name="Spiegel L."/>
            <person name="Nascimento L."/>
            <person name="Zutavern T."/>
            <person name="O'Shaughnessy A."/>
            <person name="Dike S."/>
            <person name="Dedhia N."/>
            <person name="Preston R."/>
            <person name="Balija V."/>
            <person name="McCombie W.R."/>
            <person name="Chow T."/>
            <person name="Chen H."/>
            <person name="Chung M."/>
            <person name="Chen C."/>
            <person name="Shaw J."/>
            <person name="Wu H."/>
            <person name="Hsiao K."/>
            <person name="Chao Y."/>
            <person name="Chu M."/>
            <person name="Cheng C."/>
            <person name="Hour A."/>
            <person name="Lee P."/>
            <person name="Lin S."/>
            <person name="Lin Y."/>
            <person name="Liou J."/>
            <person name="Liu S."/>
            <person name="Hsing Y."/>
            <person name="Raghuvanshi S."/>
            <person name="Mohanty A."/>
            <person name="Bharti A.K."/>
            <person name="Gaur A."/>
            <person name="Gupta V."/>
            <person name="Kumar D."/>
            <person name="Ravi V."/>
            <person name="Vij S."/>
            <person name="Kapur A."/>
            <person name="Khurana P."/>
            <person name="Khurana P."/>
            <person name="Khurana J.P."/>
            <person name="Tyagi A.K."/>
            <person name="Gaikwad K."/>
            <person name="Singh A."/>
            <person name="Dalal V."/>
            <person name="Srivastava S."/>
            <person name="Dixit A."/>
            <person name="Pal A.K."/>
            <person name="Ghazi I.A."/>
            <person name="Yadav M."/>
            <person name="Pandit A."/>
            <person name="Bhargava A."/>
            <person name="Sureshbabu K."/>
            <person name="Batra K."/>
            <person name="Sharma T.R."/>
            <person name="Mohapatra T."/>
            <person name="Singh N.K."/>
            <person name="Messing J."/>
            <person name="Nelson A.B."/>
            <person name="Fuks G."/>
            <person name="Kavchok S."/>
            <person name="Keizer G."/>
            <person name="Linton E."/>
            <person name="Llaca V."/>
            <person name="Song R."/>
            <person name="Tanyolac B."/>
            <person name="Young S."/>
            <person name="Ho-Il K."/>
            <person name="Hahn J.H."/>
            <person name="Sangsakoo G."/>
            <person name="Vanavichit A."/>
            <person name="de Mattos Luiz.A.T."/>
            <person name="Zimmer P.D."/>
            <person name="Malone G."/>
            <person name="Dellagostin O."/>
            <person name="de Oliveira A.C."/>
            <person name="Bevan M."/>
            <person name="Bancroft I."/>
            <person name="Minx P."/>
            <person name="Cordum H."/>
            <person name="Wilson R."/>
            <person name="Cheng Z."/>
            <person name="Jin W."/>
            <person name="Jiang J."/>
            <person name="Leong S.A."/>
            <person name="Iwama H."/>
            <person name="Gojobori T."/>
            <person name="Itoh T."/>
            <person name="Niimura Y."/>
            <person name="Fujii Y."/>
            <person name="Habara T."/>
            <person name="Sakai H."/>
            <person name="Sato Y."/>
            <person name="Wilson G."/>
            <person name="Kumar K."/>
            <person name="McCouch S."/>
            <person name="Juretic N."/>
            <person name="Hoen D."/>
            <person name="Wright S."/>
            <person name="Bruskiewich R."/>
            <person name="Bureau T."/>
            <person name="Miyao A."/>
            <person name="Hirochika H."/>
            <person name="Nishikawa T."/>
            <person name="Kadowaki K."/>
            <person name="Sugiura M."/>
            <person name="Burr B."/>
            <person name="Sasaki T."/>
        </authorList>
    </citation>
    <scope>NUCLEOTIDE SEQUENCE [LARGE SCALE GENOMIC DNA]</scope>
    <source>
        <strain evidence="3">cv. Nipponbare</strain>
    </source>
</reference>
<dbReference type="PaxDb" id="39947-A0A0P0WEB1"/>
<dbReference type="AlphaFoldDB" id="A0A0P0WEB1"/>
<gene>
    <name evidence="2" type="ordered locus">Os04g0600651</name>
    <name evidence="2" type="ORF">OSNPB_040600651</name>
</gene>
<feature type="region of interest" description="Disordered" evidence="1">
    <location>
        <begin position="119"/>
        <end position="150"/>
    </location>
</feature>
<dbReference type="Proteomes" id="UP000059680">
    <property type="component" value="Chromosome 4"/>
</dbReference>
<evidence type="ECO:0000313" key="2">
    <source>
        <dbReference type="EMBL" id="BAS90835.1"/>
    </source>
</evidence>